<evidence type="ECO:0000313" key="1">
    <source>
        <dbReference type="EMBL" id="KAJ1364204.1"/>
    </source>
</evidence>
<protein>
    <submittedName>
        <fullName evidence="1">Uncharacterized protein</fullName>
    </submittedName>
</protein>
<organism evidence="1 2">
    <name type="scientific">Parelaphostrongylus tenuis</name>
    <name type="common">Meningeal worm</name>
    <dbReference type="NCBI Taxonomy" id="148309"/>
    <lineage>
        <taxon>Eukaryota</taxon>
        <taxon>Metazoa</taxon>
        <taxon>Ecdysozoa</taxon>
        <taxon>Nematoda</taxon>
        <taxon>Chromadorea</taxon>
        <taxon>Rhabditida</taxon>
        <taxon>Rhabditina</taxon>
        <taxon>Rhabditomorpha</taxon>
        <taxon>Strongyloidea</taxon>
        <taxon>Metastrongylidae</taxon>
        <taxon>Parelaphostrongylus</taxon>
    </lineage>
</organism>
<dbReference type="EMBL" id="JAHQIW010004885">
    <property type="protein sequence ID" value="KAJ1364204.1"/>
    <property type="molecule type" value="Genomic_DNA"/>
</dbReference>
<reference evidence="1" key="1">
    <citation type="submission" date="2021-06" db="EMBL/GenBank/DDBJ databases">
        <title>Parelaphostrongylus tenuis whole genome reference sequence.</title>
        <authorList>
            <person name="Garwood T.J."/>
            <person name="Larsen P.A."/>
            <person name="Fountain-Jones N.M."/>
            <person name="Garbe J.R."/>
            <person name="Macchietto M.G."/>
            <person name="Kania S.A."/>
            <person name="Gerhold R.W."/>
            <person name="Richards J.E."/>
            <person name="Wolf T.M."/>
        </authorList>
    </citation>
    <scope>NUCLEOTIDE SEQUENCE</scope>
    <source>
        <strain evidence="1">MNPRO001-30</strain>
        <tissue evidence="1">Meninges</tissue>
    </source>
</reference>
<accession>A0AAD5NAV7</accession>
<evidence type="ECO:0000313" key="2">
    <source>
        <dbReference type="Proteomes" id="UP001196413"/>
    </source>
</evidence>
<proteinExistence type="predicted"/>
<dbReference type="Proteomes" id="UP001196413">
    <property type="component" value="Unassembled WGS sequence"/>
</dbReference>
<gene>
    <name evidence="1" type="ORF">KIN20_024235</name>
</gene>
<comment type="caution">
    <text evidence="1">The sequence shown here is derived from an EMBL/GenBank/DDBJ whole genome shotgun (WGS) entry which is preliminary data.</text>
</comment>
<sequence>MKSALDEFEAEVSSRPESDQPLLEIPWETIRRKSALAELVTKVFLDVGRTGVVQVFIENVDISNFLGTESFSFFKVFVDNFIEVSFCVQFQAFAHAHLTTKSCAEIDEIVKKIRFAFIFFT</sequence>
<keyword evidence="2" id="KW-1185">Reference proteome</keyword>
<name>A0AAD5NAV7_PARTN</name>
<dbReference type="AlphaFoldDB" id="A0AAD5NAV7"/>